<protein>
    <submittedName>
        <fullName evidence="2">Uncharacterized protein</fullName>
    </submittedName>
</protein>
<reference evidence="2" key="2">
    <citation type="submission" date="2014-03" db="EMBL/GenBank/DDBJ databases">
        <authorList>
            <person name="Urmite Genomes"/>
        </authorList>
    </citation>
    <scope>NUCLEOTIDE SEQUENCE</scope>
    <source>
        <strain evidence="2">DSM 44829</strain>
    </source>
</reference>
<keyword evidence="3" id="KW-1185">Reference proteome</keyword>
<name>W9BKF0_MYCCO</name>
<reference evidence="2" key="1">
    <citation type="submission" date="2014-03" db="EMBL/GenBank/DDBJ databases">
        <title>Draft Genome Sequence of Mycobacterium cosmeticum DSM 44829.</title>
        <authorList>
            <person name="Croce O."/>
            <person name="Robert C."/>
            <person name="Raoult D."/>
            <person name="Drancourt M."/>
        </authorList>
    </citation>
    <scope>NUCLEOTIDE SEQUENCE [LARGE SCALE GENOMIC DNA]</scope>
    <source>
        <strain evidence="2">DSM 44829</strain>
    </source>
</reference>
<evidence type="ECO:0000256" key="1">
    <source>
        <dbReference type="SAM" id="MobiDB-lite"/>
    </source>
</evidence>
<accession>W9BKF0</accession>
<dbReference type="Proteomes" id="UP000028870">
    <property type="component" value="Unassembled WGS sequence"/>
</dbReference>
<feature type="region of interest" description="Disordered" evidence="1">
    <location>
        <begin position="235"/>
        <end position="380"/>
    </location>
</feature>
<feature type="compositionally biased region" description="Polar residues" evidence="1">
    <location>
        <begin position="310"/>
        <end position="320"/>
    </location>
</feature>
<proteinExistence type="predicted"/>
<feature type="compositionally biased region" description="Low complexity" evidence="1">
    <location>
        <begin position="235"/>
        <end position="245"/>
    </location>
</feature>
<dbReference type="OrthoDB" id="9822976at2"/>
<sequence>MRTAGRSVAPISFAATAVVAAAVALPVMPQSGHVAHGAALPTCAPQTLQVQLAGLVESVIDEAVATGAIPTSTDPVSVARKAVPANATAAAVPPPPAYSPWYPFTTPTTQPGLWLTLPIAIPGLVFNSLAQSWTRDLTDKGLDPRLANQPELLSRYLLVPIAVTVQTTLTGLIGGGTFELGQFTIPQALTWAANNLRVAITNTIAAEKDLLSGGTGVLPDVTSAPVDKPAALTAAAPAPAGTATTGQKVTKRAVGADTEPQAEEHAGNTSGTEVDQSPKAAPPSEKAAEKSESDGKPEAKPEAASEAKSDATTQSPTVKTTTDRGHRFRLGRISLPNPFPRTKTAAVSPASPAGQPADSGSAAGAKTAGTDGDSAAGDTR</sequence>
<comment type="caution">
    <text evidence="2">The sequence shown here is derived from an EMBL/GenBank/DDBJ whole genome shotgun (WGS) entry which is preliminary data.</text>
</comment>
<gene>
    <name evidence="2" type="ORF">BN977_02600</name>
</gene>
<organism evidence="2 3">
    <name type="scientific">Mycolicibacterium cosmeticum</name>
    <dbReference type="NCBI Taxonomy" id="258533"/>
    <lineage>
        <taxon>Bacteria</taxon>
        <taxon>Bacillati</taxon>
        <taxon>Actinomycetota</taxon>
        <taxon>Actinomycetes</taxon>
        <taxon>Mycobacteriales</taxon>
        <taxon>Mycobacteriaceae</taxon>
        <taxon>Mycolicibacterium</taxon>
    </lineage>
</organism>
<dbReference type="EMBL" id="CCBB010000001">
    <property type="protein sequence ID" value="CDO07785.1"/>
    <property type="molecule type" value="Genomic_DNA"/>
</dbReference>
<feature type="compositionally biased region" description="Low complexity" evidence="1">
    <location>
        <begin position="357"/>
        <end position="380"/>
    </location>
</feature>
<dbReference type="AlphaFoldDB" id="W9BKF0"/>
<evidence type="ECO:0000313" key="3">
    <source>
        <dbReference type="Proteomes" id="UP000028870"/>
    </source>
</evidence>
<evidence type="ECO:0000313" key="2">
    <source>
        <dbReference type="EMBL" id="CDO07785.1"/>
    </source>
</evidence>
<dbReference type="RefSeq" id="WP_131590097.1">
    <property type="nucleotide sequence ID" value="NZ_CCBB010000001.1"/>
</dbReference>
<feature type="compositionally biased region" description="Basic and acidic residues" evidence="1">
    <location>
        <begin position="286"/>
        <end position="309"/>
    </location>
</feature>